<dbReference type="Pfam" id="PF05272">
    <property type="entry name" value="VapE-like_dom"/>
    <property type="match status" value="1"/>
</dbReference>
<dbReference type="RefSeq" id="WP_272709063.1">
    <property type="nucleotide sequence ID" value="NZ_JAQPYX010000156.1"/>
</dbReference>
<dbReference type="Pfam" id="PF12990">
    <property type="entry name" value="DUF3874"/>
    <property type="match status" value="1"/>
</dbReference>
<name>A0AAW6I7B9_9BACT</name>
<feature type="domain" description="DUF3874" evidence="2">
    <location>
        <begin position="122"/>
        <end position="193"/>
    </location>
</feature>
<sequence length="198" mass="23216">RYALVNIDEFDSVKSSHQGFLKHILQKAVVNTRLPYQSASRNLRRYATFIATSNNYDLLTDPTGSRRFICVEVKDRIDYAQPIDYDQLYAEAKELLRRGERFWFTPEEEALITENNRDFQQQPAEEQLFLRYFKIAEDIEEVKPLLASEILDMIAEKQPGFNITKTMILNFGKLLKRNSVPNKRTMRGTCYYVEEVDG</sequence>
<accession>A0AAW6I7B9</accession>
<dbReference type="PANTHER" id="PTHR34985:SF1">
    <property type="entry name" value="SLR0554 PROTEIN"/>
    <property type="match status" value="1"/>
</dbReference>
<organism evidence="3 4">
    <name type="scientific">Parabacteroides johnsonii</name>
    <dbReference type="NCBI Taxonomy" id="387661"/>
    <lineage>
        <taxon>Bacteria</taxon>
        <taxon>Pseudomonadati</taxon>
        <taxon>Bacteroidota</taxon>
        <taxon>Bacteroidia</taxon>
        <taxon>Bacteroidales</taxon>
        <taxon>Tannerellaceae</taxon>
        <taxon>Parabacteroides</taxon>
    </lineage>
</organism>
<proteinExistence type="predicted"/>
<gene>
    <name evidence="3" type="ORF">PQG89_16070</name>
</gene>
<feature type="domain" description="Virulence-associated protein E-like" evidence="1">
    <location>
        <begin position="4"/>
        <end position="120"/>
    </location>
</feature>
<dbReference type="InterPro" id="IPR024450">
    <property type="entry name" value="DUF3874"/>
</dbReference>
<evidence type="ECO:0000313" key="3">
    <source>
        <dbReference type="EMBL" id="MDC7150909.1"/>
    </source>
</evidence>
<evidence type="ECO:0000259" key="2">
    <source>
        <dbReference type="Pfam" id="PF12990"/>
    </source>
</evidence>
<comment type="caution">
    <text evidence="3">The sequence shown here is derived from an EMBL/GenBank/DDBJ whole genome shotgun (WGS) entry which is preliminary data.</text>
</comment>
<dbReference type="EMBL" id="JAQPYX010000156">
    <property type="protein sequence ID" value="MDC7150909.1"/>
    <property type="molecule type" value="Genomic_DNA"/>
</dbReference>
<dbReference type="PANTHER" id="PTHR34985">
    <property type="entry name" value="SLR0554 PROTEIN"/>
    <property type="match status" value="1"/>
</dbReference>
<reference evidence="3" key="1">
    <citation type="submission" date="2023-01" db="EMBL/GenBank/DDBJ databases">
        <title>Exploring GABA producing Bacteroides strains toward improving mental health.</title>
        <authorList>
            <person name="Yousuf B."/>
            <person name="Bouhlel N.E."/>
            <person name="Mottawea W."/>
            <person name="Hammami R."/>
        </authorList>
    </citation>
    <scope>NUCLEOTIDE SEQUENCE</scope>
    <source>
        <strain evidence="3">UO.H1047</strain>
    </source>
</reference>
<dbReference type="AlphaFoldDB" id="A0AAW6I7B9"/>
<feature type="non-terminal residue" evidence="3">
    <location>
        <position position="1"/>
    </location>
</feature>
<evidence type="ECO:0000259" key="1">
    <source>
        <dbReference type="Pfam" id="PF05272"/>
    </source>
</evidence>
<protein>
    <submittedName>
        <fullName evidence="3">VapE family protein</fullName>
    </submittedName>
</protein>
<evidence type="ECO:0000313" key="4">
    <source>
        <dbReference type="Proteomes" id="UP001213646"/>
    </source>
</evidence>
<dbReference type="InterPro" id="IPR007936">
    <property type="entry name" value="VapE-like_dom"/>
</dbReference>
<dbReference type="Proteomes" id="UP001213646">
    <property type="component" value="Unassembled WGS sequence"/>
</dbReference>